<dbReference type="InterPro" id="IPR036873">
    <property type="entry name" value="Rhodanese-like_dom_sf"/>
</dbReference>
<dbReference type="SMART" id="SM00450">
    <property type="entry name" value="RHOD"/>
    <property type="match status" value="1"/>
</dbReference>
<comment type="caution">
    <text evidence="2">The sequence shown here is derived from an EMBL/GenBank/DDBJ whole genome shotgun (WGS) entry which is preliminary data.</text>
</comment>
<keyword evidence="2" id="KW-0808">Transferase</keyword>
<dbReference type="SUPFAM" id="SSF52821">
    <property type="entry name" value="Rhodanese/Cell cycle control phosphatase"/>
    <property type="match status" value="1"/>
</dbReference>
<accession>A0A147GV10</accession>
<protein>
    <submittedName>
        <fullName evidence="2">Sulfurtransferase</fullName>
    </submittedName>
</protein>
<dbReference type="AlphaFoldDB" id="A0A147GV10"/>
<dbReference type="PANTHER" id="PTHR43031">
    <property type="entry name" value="FAD-DEPENDENT OXIDOREDUCTASE"/>
    <property type="match status" value="1"/>
</dbReference>
<sequence length="141" mass="14703">MKFILDNWALILLALTSGGMLAWPVLRGAGKGSLSAQGAVQVINRQKGVLIDVREPEEFAAGHAVGARNVPLAELEQKLPAVVKNKALPVLLLCATGARANRAVATAKKLGYEQAQAVAGGMKSWNEANLPVEKVAARAGA</sequence>
<dbReference type="PANTHER" id="PTHR43031:SF1">
    <property type="entry name" value="PYRIDINE NUCLEOTIDE-DISULPHIDE OXIDOREDUCTASE"/>
    <property type="match status" value="1"/>
</dbReference>
<name>A0A147GV10_9BURK</name>
<evidence type="ECO:0000313" key="3">
    <source>
        <dbReference type="Proteomes" id="UP000072741"/>
    </source>
</evidence>
<dbReference type="Gene3D" id="3.40.250.10">
    <property type="entry name" value="Rhodanese-like domain"/>
    <property type="match status" value="1"/>
</dbReference>
<organism evidence="2 3">
    <name type="scientific">Pseudacidovorax intermedius</name>
    <dbReference type="NCBI Taxonomy" id="433924"/>
    <lineage>
        <taxon>Bacteria</taxon>
        <taxon>Pseudomonadati</taxon>
        <taxon>Pseudomonadota</taxon>
        <taxon>Betaproteobacteria</taxon>
        <taxon>Burkholderiales</taxon>
        <taxon>Comamonadaceae</taxon>
        <taxon>Pseudacidovorax</taxon>
    </lineage>
</organism>
<dbReference type="RefSeq" id="WP_058642275.1">
    <property type="nucleotide sequence ID" value="NZ_LDSL01000070.1"/>
</dbReference>
<dbReference type="Proteomes" id="UP000072741">
    <property type="component" value="Unassembled WGS sequence"/>
</dbReference>
<dbReference type="CDD" id="cd00158">
    <property type="entry name" value="RHOD"/>
    <property type="match status" value="1"/>
</dbReference>
<reference evidence="2 3" key="1">
    <citation type="journal article" date="2016" name="Front. Microbiol.">
        <title>Genomic Resource of Rice Seed Associated Bacteria.</title>
        <authorList>
            <person name="Midha S."/>
            <person name="Bansal K."/>
            <person name="Sharma S."/>
            <person name="Kumar N."/>
            <person name="Patil P.P."/>
            <person name="Chaudhry V."/>
            <person name="Patil P.B."/>
        </authorList>
    </citation>
    <scope>NUCLEOTIDE SEQUENCE [LARGE SCALE GENOMIC DNA]</scope>
    <source>
        <strain evidence="2 3">NS331</strain>
    </source>
</reference>
<dbReference type="Pfam" id="PF00581">
    <property type="entry name" value="Rhodanese"/>
    <property type="match status" value="1"/>
</dbReference>
<dbReference type="PROSITE" id="PS50206">
    <property type="entry name" value="RHODANESE_3"/>
    <property type="match status" value="1"/>
</dbReference>
<proteinExistence type="predicted"/>
<dbReference type="EMBL" id="LDSL01000070">
    <property type="protein sequence ID" value="KTT21442.1"/>
    <property type="molecule type" value="Genomic_DNA"/>
</dbReference>
<gene>
    <name evidence="2" type="ORF">NS331_12300</name>
</gene>
<dbReference type="PATRIC" id="fig|433924.3.peg.4514"/>
<dbReference type="InterPro" id="IPR001763">
    <property type="entry name" value="Rhodanese-like_dom"/>
</dbReference>
<evidence type="ECO:0000313" key="2">
    <source>
        <dbReference type="EMBL" id="KTT21442.1"/>
    </source>
</evidence>
<feature type="domain" description="Rhodanese" evidence="1">
    <location>
        <begin position="44"/>
        <end position="134"/>
    </location>
</feature>
<dbReference type="GO" id="GO:0016740">
    <property type="term" value="F:transferase activity"/>
    <property type="evidence" value="ECO:0007669"/>
    <property type="project" value="UniProtKB-KW"/>
</dbReference>
<dbReference type="OrthoDB" id="1445766at2"/>
<evidence type="ECO:0000259" key="1">
    <source>
        <dbReference type="PROSITE" id="PS50206"/>
    </source>
</evidence>
<keyword evidence="3" id="KW-1185">Reference proteome</keyword>
<dbReference type="InterPro" id="IPR050229">
    <property type="entry name" value="GlpE_sulfurtransferase"/>
</dbReference>